<reference evidence="9 10" key="1">
    <citation type="submission" date="2020-05" db="EMBL/GenBank/DDBJ databases">
        <title>Genomic Encyclopedia of Type Strains, Phase IV (KMG-V): Genome sequencing to study the core and pangenomes of soil and plant-associated prokaryotes.</title>
        <authorList>
            <person name="Whitman W."/>
        </authorList>
    </citation>
    <scope>NUCLEOTIDE SEQUENCE [LARGE SCALE GENOMIC DNA]</scope>
    <source>
        <strain evidence="9 10">9A</strain>
    </source>
</reference>
<dbReference type="Pfam" id="PF13086">
    <property type="entry name" value="AAA_11"/>
    <property type="match status" value="2"/>
</dbReference>
<dbReference type="Gene3D" id="3.90.320.10">
    <property type="match status" value="1"/>
</dbReference>
<name>A0ABX2FVN7_9BACT</name>
<evidence type="ECO:0000256" key="2">
    <source>
        <dbReference type="ARBA" id="ARBA00022741"/>
    </source>
</evidence>
<sequence length="1253" mass="135585">MPDSPHARLAALALPAAPADQLPRLRKLLEALLRHACQQHKAPFSNLSQAIGWAGFALALPEALRHRLQALRLAANLVLHESYPGTPAEAAAGFGALAGLLAFLTPEAYTGPWPAGAAEALASPLLVAAPVAGAALPPAPDAAAVWRVHVLHVELATGVLTVELAAPADDRPAGPFAVRVPAAYDNLLPLAAALHPGLNLVGPVRQADGHYLPRRVVLEPDYLINVTTLAECALKDGTVPELAVLHSFLPDEVSRPLAVGNLVNILLDEEVSHAARQLIINNEQLAVDSEQLTVSSAQLTVDGERLIISNEPLVISGDGKQLTLTAEDGAAAVPEAAGASAAPETRAPGTKQQVPGPGPRAPKDFDLDHFLKHRLFRSAPLLLSTLPEFQSRNGVPELLNDLRRHHRTLRETRQQGFVAASRTGYQQQPLRPADCFLEPAFLSATYGLQGRLDLLHESPTGYDLVELKSSTRVPFDQPWSNHAAQAQLYRLLLESVFGADGETAGRGRTSILYSNAATGQAPVRRVDHDPALVDRLLAVRNYVVGTELLLARSPGPGHTAALLAPVLRPNLALLPPFTREKAEKVANTWAAADVTERAYCLEIIRFGAREMRLSLLGDDTRPGDAGGQAGLWRLSAQRKHQNFSLLDGLTLLEDQTDAPDDARDGLGPHLVLQRAPGGREVNFRAGDTLILYPRMKAVDSKLLAEDASADEKANSQQLTANSLSILDAQIVKVTLAEDLGADGRVVLAVRNRRIAPRYLRGHSHWALEPDTFDTFRREWAGLSAFLMLPPERRGRLLARTAPRPPEGWAPADAPATDAAEVVRRALAAPDWFVLCGPPGTGKTRAVLRELAVQLVAADQQTLLAAYTNRAVDEICEQLVAAGLPFIRLGSRLSTAPAYRPYLLDNMIRDLPSRQTVRARLTGTPLYVGTIASLLGKPELFLLKSFDVAVVDEASQVLEAPMLALLAKVRKFVLIGDHRQLPAVVAQEPASSAVAPGVAELLRHELGLTNLRNSYFERLFRRAEARWPYAHGTLARQYRAHQELAALVNDDFYGGLLRSPEPWQAVSLNPHAWPPAADAFGEALRRQRLVFVPTQRRPDDLSQKESGQEADLAARAALAVARGEGPRFDPATSLGIIASYRNQAARIRARLAQLAQQHDLPALLQVSVDTVERYQGSQRDVIVVSFCCHHEHQLEMMVSPDETGRVDRKLNVALTRARQQLVLLGNAEVLARAPHHAALLARVRAAGGWVAADS</sequence>
<dbReference type="SUPFAM" id="SSF52540">
    <property type="entry name" value="P-loop containing nucleoside triphosphate hydrolases"/>
    <property type="match status" value="1"/>
</dbReference>
<dbReference type="Pfam" id="PF13087">
    <property type="entry name" value="AAA_12"/>
    <property type="match status" value="1"/>
</dbReference>
<evidence type="ECO:0000256" key="5">
    <source>
        <dbReference type="ARBA" id="ARBA00022840"/>
    </source>
</evidence>
<dbReference type="CDD" id="cd18808">
    <property type="entry name" value="SF1_C_Upf1"/>
    <property type="match status" value="1"/>
</dbReference>
<accession>A0ABX2FVN7</accession>
<dbReference type="InterPro" id="IPR050534">
    <property type="entry name" value="Coronavir_polyprotein_1ab"/>
</dbReference>
<comment type="similarity">
    <text evidence="1">Belongs to the DNA2/NAM7 helicase family.</text>
</comment>
<dbReference type="InterPro" id="IPR027417">
    <property type="entry name" value="P-loop_NTPase"/>
</dbReference>
<feature type="compositionally biased region" description="Low complexity" evidence="6">
    <location>
        <begin position="334"/>
        <end position="348"/>
    </location>
</feature>
<evidence type="ECO:0000256" key="3">
    <source>
        <dbReference type="ARBA" id="ARBA00022801"/>
    </source>
</evidence>
<keyword evidence="4" id="KW-0347">Helicase</keyword>
<proteinExistence type="inferred from homology"/>
<dbReference type="EMBL" id="JABSNP010000024">
    <property type="protein sequence ID" value="NRT21022.1"/>
    <property type="molecule type" value="Genomic_DNA"/>
</dbReference>
<dbReference type="InterPro" id="IPR011604">
    <property type="entry name" value="PDDEXK-like_dom_sf"/>
</dbReference>
<keyword evidence="2" id="KW-0547">Nucleotide-binding</keyword>
<comment type="caution">
    <text evidence="9">The sequence shown here is derived from an EMBL/GenBank/DDBJ whole genome shotgun (WGS) entry which is preliminary data.</text>
</comment>
<evidence type="ECO:0000256" key="1">
    <source>
        <dbReference type="ARBA" id="ARBA00007913"/>
    </source>
</evidence>
<dbReference type="InterPro" id="IPR047187">
    <property type="entry name" value="SF1_C_Upf1"/>
</dbReference>
<dbReference type="PANTHER" id="PTHR43788:SF8">
    <property type="entry name" value="DNA-BINDING PROTEIN SMUBP-2"/>
    <property type="match status" value="1"/>
</dbReference>
<dbReference type="InterPro" id="IPR041677">
    <property type="entry name" value="DNA2/NAM7_AAA_11"/>
</dbReference>
<feature type="domain" description="DNA2/NAM7 helicase-like C-terminal" evidence="8">
    <location>
        <begin position="1012"/>
        <end position="1226"/>
    </location>
</feature>
<feature type="domain" description="DNA2/NAM7 helicase helicase" evidence="7">
    <location>
        <begin position="934"/>
        <end position="985"/>
    </location>
</feature>
<feature type="domain" description="DNA2/NAM7 helicase helicase" evidence="7">
    <location>
        <begin position="819"/>
        <end position="912"/>
    </location>
</feature>
<dbReference type="Proteomes" id="UP000779507">
    <property type="component" value="Unassembled WGS sequence"/>
</dbReference>
<evidence type="ECO:0008006" key="11">
    <source>
        <dbReference type="Google" id="ProtNLM"/>
    </source>
</evidence>
<evidence type="ECO:0000256" key="4">
    <source>
        <dbReference type="ARBA" id="ARBA00022806"/>
    </source>
</evidence>
<keyword evidence="3" id="KW-0378">Hydrolase</keyword>
<dbReference type="Gene3D" id="3.40.50.300">
    <property type="entry name" value="P-loop containing nucleotide triphosphate hydrolases"/>
    <property type="match status" value="2"/>
</dbReference>
<evidence type="ECO:0000313" key="9">
    <source>
        <dbReference type="EMBL" id="NRT21022.1"/>
    </source>
</evidence>
<evidence type="ECO:0000259" key="8">
    <source>
        <dbReference type="Pfam" id="PF13087"/>
    </source>
</evidence>
<dbReference type="InterPro" id="IPR041679">
    <property type="entry name" value="DNA2/NAM7-like_C"/>
</dbReference>
<keyword evidence="5" id="KW-0067">ATP-binding</keyword>
<keyword evidence="10" id="KW-1185">Reference proteome</keyword>
<evidence type="ECO:0000256" key="6">
    <source>
        <dbReference type="SAM" id="MobiDB-lite"/>
    </source>
</evidence>
<gene>
    <name evidence="9" type="ORF">HNP98_003867</name>
</gene>
<protein>
    <recommendedName>
        <fullName evidence="11">AAA family ATPase</fullName>
    </recommendedName>
</protein>
<dbReference type="RefSeq" id="WP_173811782.1">
    <property type="nucleotide sequence ID" value="NZ_JABSNP010000024.1"/>
</dbReference>
<dbReference type="PANTHER" id="PTHR43788">
    <property type="entry name" value="DNA2/NAM7 HELICASE FAMILY MEMBER"/>
    <property type="match status" value="1"/>
</dbReference>
<evidence type="ECO:0000259" key="7">
    <source>
        <dbReference type="Pfam" id="PF13086"/>
    </source>
</evidence>
<organism evidence="9 10">
    <name type="scientific">Hymenobacter caeli</name>
    <dbReference type="NCBI Taxonomy" id="2735894"/>
    <lineage>
        <taxon>Bacteria</taxon>
        <taxon>Pseudomonadati</taxon>
        <taxon>Bacteroidota</taxon>
        <taxon>Cytophagia</taxon>
        <taxon>Cytophagales</taxon>
        <taxon>Hymenobacteraceae</taxon>
        <taxon>Hymenobacter</taxon>
    </lineage>
</organism>
<evidence type="ECO:0000313" key="10">
    <source>
        <dbReference type="Proteomes" id="UP000779507"/>
    </source>
</evidence>
<feature type="region of interest" description="Disordered" evidence="6">
    <location>
        <begin position="334"/>
        <end position="362"/>
    </location>
</feature>